<feature type="region of interest" description="Disordered" evidence="4">
    <location>
        <begin position="338"/>
        <end position="428"/>
    </location>
</feature>
<name>A0A8S9Z6H9_9TREM</name>
<feature type="domain" description="Cyclin-like" evidence="5">
    <location>
        <begin position="160"/>
        <end position="279"/>
    </location>
</feature>
<feature type="compositionally biased region" description="Gly residues" evidence="4">
    <location>
        <begin position="366"/>
        <end position="381"/>
    </location>
</feature>
<dbReference type="Pfam" id="PF00134">
    <property type="entry name" value="Cyclin_N"/>
    <property type="match status" value="1"/>
</dbReference>
<keyword evidence="2 3" id="KW-0195">Cyclin</keyword>
<proteinExistence type="inferred from homology"/>
<gene>
    <name evidence="6" type="ORF">EG68_00274</name>
</gene>
<dbReference type="InterPro" id="IPR006671">
    <property type="entry name" value="Cyclin_N"/>
</dbReference>
<dbReference type="InterPro" id="IPR036915">
    <property type="entry name" value="Cyclin-like_sf"/>
</dbReference>
<dbReference type="InterPro" id="IPR013763">
    <property type="entry name" value="Cyclin-like_dom"/>
</dbReference>
<evidence type="ECO:0000259" key="5">
    <source>
        <dbReference type="SMART" id="SM00385"/>
    </source>
</evidence>
<dbReference type="Pfam" id="PF16899">
    <property type="entry name" value="Cyclin_C_2"/>
    <property type="match status" value="1"/>
</dbReference>
<evidence type="ECO:0000256" key="2">
    <source>
        <dbReference type="ARBA" id="ARBA00023127"/>
    </source>
</evidence>
<protein>
    <recommendedName>
        <fullName evidence="5">Cyclin-like domain-containing protein</fullName>
    </recommendedName>
</protein>
<dbReference type="InterPro" id="IPR043198">
    <property type="entry name" value="Cyclin/Ssn8"/>
</dbReference>
<dbReference type="Gene3D" id="1.10.472.10">
    <property type="entry name" value="Cyclin-like"/>
    <property type="match status" value="2"/>
</dbReference>
<dbReference type="GO" id="GO:0006357">
    <property type="term" value="P:regulation of transcription by RNA polymerase II"/>
    <property type="evidence" value="ECO:0007669"/>
    <property type="project" value="InterPro"/>
</dbReference>
<dbReference type="AlphaFoldDB" id="A0A8S9Z6H9"/>
<sequence length="428" mass="47262">MARSYWRGSHYLEWLLDRQDVMAHRVGDLKILGSEEEYQKVMIFFAEVIQAFGKSVEVRQQVIATATVYFKRFFSRNSFKTVDAWLMAPSCLFLASKVEEFGMLSQKNLLASCRNVVHAHYSAYFPDGFGYPYRAQDVLECEFMLLEAMDCSLIVFHPYRPLVLFCEELRPQLHELADLLLERAWWIVNDSYRTDVCLYYPPYLIALGCLQTAFVLLANNTDLLASVSGLSSISGSSTRHTYSHPPQPSINPLAVADRWFSELNVDMEKVLEVTRHLLNLYDLWRRYDEASEMPNILLKKLPRPVVQPPPHTNPSSGSCSAFPNASTTVITANTVTGAGSGASQSSASCGAPPHGQMMPGSSSVSGGAGVGSGAVGTGGGSSNLPESQPHLVAHHPQVQPNRTAGVPVRMHPQQQPPPPQGMPHLGLR</sequence>
<evidence type="ECO:0000256" key="4">
    <source>
        <dbReference type="SAM" id="MobiDB-lite"/>
    </source>
</evidence>
<feature type="domain" description="Cyclin-like" evidence="5">
    <location>
        <begin position="47"/>
        <end position="147"/>
    </location>
</feature>
<dbReference type="SMART" id="SM00385">
    <property type="entry name" value="CYCLIN"/>
    <property type="match status" value="2"/>
</dbReference>
<comment type="caution">
    <text evidence="6">The sequence shown here is derived from an EMBL/GenBank/DDBJ whole genome shotgun (WGS) entry which is preliminary data.</text>
</comment>
<organism evidence="6 7">
    <name type="scientific">Paragonimus skrjabini miyazakii</name>
    <dbReference type="NCBI Taxonomy" id="59628"/>
    <lineage>
        <taxon>Eukaryota</taxon>
        <taxon>Metazoa</taxon>
        <taxon>Spiralia</taxon>
        <taxon>Lophotrochozoa</taxon>
        <taxon>Platyhelminthes</taxon>
        <taxon>Trematoda</taxon>
        <taxon>Digenea</taxon>
        <taxon>Plagiorchiida</taxon>
        <taxon>Troglotremata</taxon>
        <taxon>Troglotrematidae</taxon>
        <taxon>Paragonimus</taxon>
    </lineage>
</organism>
<accession>A0A8S9Z6H9</accession>
<evidence type="ECO:0000256" key="3">
    <source>
        <dbReference type="RuleBase" id="RU000383"/>
    </source>
</evidence>
<evidence type="ECO:0000313" key="6">
    <source>
        <dbReference type="EMBL" id="KAF7262522.1"/>
    </source>
</evidence>
<dbReference type="InterPro" id="IPR031658">
    <property type="entry name" value="Cyclin_C_2"/>
</dbReference>
<dbReference type="OrthoDB" id="10266018at2759"/>
<dbReference type="EMBL" id="JTDE01000042">
    <property type="protein sequence ID" value="KAF7262522.1"/>
    <property type="molecule type" value="Genomic_DNA"/>
</dbReference>
<evidence type="ECO:0000313" key="7">
    <source>
        <dbReference type="Proteomes" id="UP000822476"/>
    </source>
</evidence>
<evidence type="ECO:0000256" key="1">
    <source>
        <dbReference type="ARBA" id="ARBA00008638"/>
    </source>
</evidence>
<keyword evidence="7" id="KW-1185">Reference proteome</keyword>
<dbReference type="Proteomes" id="UP000822476">
    <property type="component" value="Unassembled WGS sequence"/>
</dbReference>
<dbReference type="GO" id="GO:0016538">
    <property type="term" value="F:cyclin-dependent protein serine/threonine kinase regulator activity"/>
    <property type="evidence" value="ECO:0007669"/>
    <property type="project" value="InterPro"/>
</dbReference>
<dbReference type="SUPFAM" id="SSF47954">
    <property type="entry name" value="Cyclin-like"/>
    <property type="match status" value="2"/>
</dbReference>
<reference evidence="6" key="1">
    <citation type="submission" date="2019-07" db="EMBL/GenBank/DDBJ databases">
        <title>Annotation for the trematode Paragonimus miyazaki's.</title>
        <authorList>
            <person name="Choi Y.-J."/>
        </authorList>
    </citation>
    <scope>NUCLEOTIDE SEQUENCE</scope>
    <source>
        <strain evidence="6">Japan</strain>
    </source>
</reference>
<comment type="similarity">
    <text evidence="1">Belongs to the cyclin family. Cyclin C subfamily.</text>
</comment>
<dbReference type="CDD" id="cd20514">
    <property type="entry name" value="CYCLIN_CCNC_rpt2"/>
    <property type="match status" value="1"/>
</dbReference>
<dbReference type="PANTHER" id="PTHR10026">
    <property type="entry name" value="CYCLIN"/>
    <property type="match status" value="1"/>
</dbReference>
<feature type="compositionally biased region" description="Low complexity" evidence="4">
    <location>
        <begin position="341"/>
        <end position="351"/>
    </location>
</feature>
<dbReference type="CDD" id="cd20513">
    <property type="entry name" value="CYCLIN_CCNC_rpt1"/>
    <property type="match status" value="1"/>
</dbReference>